<evidence type="ECO:0000256" key="8">
    <source>
        <dbReference type="ARBA" id="ARBA00023012"/>
    </source>
</evidence>
<feature type="transmembrane region" description="Helical" evidence="9">
    <location>
        <begin position="47"/>
        <end position="67"/>
    </location>
</feature>
<evidence type="ECO:0000256" key="6">
    <source>
        <dbReference type="ARBA" id="ARBA00022777"/>
    </source>
</evidence>
<dbReference type="GO" id="GO:0016020">
    <property type="term" value="C:membrane"/>
    <property type="evidence" value="ECO:0007669"/>
    <property type="project" value="InterPro"/>
</dbReference>
<comment type="catalytic activity">
    <reaction evidence="1">
        <text>ATP + protein L-histidine = ADP + protein N-phospho-L-histidine.</text>
        <dbReference type="EC" id="2.7.13.3"/>
    </reaction>
</comment>
<keyword evidence="3" id="KW-0597">Phosphoprotein</keyword>
<dbReference type="AlphaFoldDB" id="A0A1I0L739"/>
<dbReference type="EMBL" id="FOHX01000012">
    <property type="protein sequence ID" value="SEU35383.1"/>
    <property type="molecule type" value="Genomic_DNA"/>
</dbReference>
<dbReference type="GO" id="GO:0005524">
    <property type="term" value="F:ATP binding"/>
    <property type="evidence" value="ECO:0007669"/>
    <property type="project" value="UniProtKB-KW"/>
</dbReference>
<evidence type="ECO:0000256" key="4">
    <source>
        <dbReference type="ARBA" id="ARBA00022679"/>
    </source>
</evidence>
<sequence length="354" mass="37159">MDLALALLTAVGVGLGPAMMGAPLLWHGAPALGVLLGGLLPARRSRPLLVLVLSAVVLIGYQSSGLFEGGWIWPLSAALFTASLTRPGWTAGVGVLTLAYGVSWDGLDAAEAFARGGVELLWLAVMLAAASAVRQYGRWRAEHQARLLQLEQTRLAEQRLHISREVHDVVAHTLAVVGVHLNVAVAALDDSPEEARAALRTALAVRNQATRDLKAFVGELRDTPQQGLESVADLVAQARSAGLKVRYEPEGDLGAVPAAQALTAYRVVQEAVVNTLRHSDADSLTIELQAASRDLRVRVADNGSAAADFTAGHGLTGMRERVVALGGTLRVDAGRGFEVQAVLPLTAQLSGLAS</sequence>
<keyword evidence="4" id="KW-0808">Transferase</keyword>
<dbReference type="PANTHER" id="PTHR24421">
    <property type="entry name" value="NITRATE/NITRITE SENSOR PROTEIN NARX-RELATED"/>
    <property type="match status" value="1"/>
</dbReference>
<proteinExistence type="predicted"/>
<gene>
    <name evidence="12" type="ORF">SAMN05421811_112245</name>
</gene>
<evidence type="ECO:0000256" key="9">
    <source>
        <dbReference type="SAM" id="Phobius"/>
    </source>
</evidence>
<evidence type="ECO:0000256" key="5">
    <source>
        <dbReference type="ARBA" id="ARBA00022741"/>
    </source>
</evidence>
<keyword evidence="9" id="KW-0472">Membrane</keyword>
<dbReference type="CDD" id="cd16917">
    <property type="entry name" value="HATPase_UhpB-NarQ-NarX-like"/>
    <property type="match status" value="1"/>
</dbReference>
<dbReference type="InterPro" id="IPR003594">
    <property type="entry name" value="HATPase_dom"/>
</dbReference>
<organism evidence="12 13">
    <name type="scientific">Nonomuraea wenchangensis</name>
    <dbReference type="NCBI Taxonomy" id="568860"/>
    <lineage>
        <taxon>Bacteria</taxon>
        <taxon>Bacillati</taxon>
        <taxon>Actinomycetota</taxon>
        <taxon>Actinomycetes</taxon>
        <taxon>Streptosporangiales</taxon>
        <taxon>Streptosporangiaceae</taxon>
        <taxon>Nonomuraea</taxon>
    </lineage>
</organism>
<dbReference type="PANTHER" id="PTHR24421:SF10">
    <property type="entry name" value="NITRATE_NITRITE SENSOR PROTEIN NARQ"/>
    <property type="match status" value="1"/>
</dbReference>
<dbReference type="OrthoDB" id="4195281at2"/>
<keyword evidence="9" id="KW-0812">Transmembrane</keyword>
<name>A0A1I0L739_9ACTN</name>
<keyword evidence="6 12" id="KW-0418">Kinase</keyword>
<evidence type="ECO:0000259" key="10">
    <source>
        <dbReference type="Pfam" id="PF02518"/>
    </source>
</evidence>
<dbReference type="EC" id="2.7.13.3" evidence="2"/>
<dbReference type="Pfam" id="PF07730">
    <property type="entry name" value="HisKA_3"/>
    <property type="match status" value="1"/>
</dbReference>
<evidence type="ECO:0000256" key="1">
    <source>
        <dbReference type="ARBA" id="ARBA00000085"/>
    </source>
</evidence>
<dbReference type="RefSeq" id="WP_091088949.1">
    <property type="nucleotide sequence ID" value="NZ_FOHX01000012.1"/>
</dbReference>
<dbReference type="InterPro" id="IPR036890">
    <property type="entry name" value="HATPase_C_sf"/>
</dbReference>
<evidence type="ECO:0000256" key="3">
    <source>
        <dbReference type="ARBA" id="ARBA00022553"/>
    </source>
</evidence>
<evidence type="ECO:0000256" key="2">
    <source>
        <dbReference type="ARBA" id="ARBA00012438"/>
    </source>
</evidence>
<keyword evidence="7" id="KW-0067">ATP-binding</keyword>
<keyword evidence="13" id="KW-1185">Reference proteome</keyword>
<dbReference type="InterPro" id="IPR050482">
    <property type="entry name" value="Sensor_HK_TwoCompSys"/>
</dbReference>
<evidence type="ECO:0000313" key="13">
    <source>
        <dbReference type="Proteomes" id="UP000199361"/>
    </source>
</evidence>
<dbReference type="Proteomes" id="UP000199361">
    <property type="component" value="Unassembled WGS sequence"/>
</dbReference>
<dbReference type="InterPro" id="IPR011712">
    <property type="entry name" value="Sig_transdc_His_kin_sub3_dim/P"/>
</dbReference>
<dbReference type="Gene3D" id="3.30.565.10">
    <property type="entry name" value="Histidine kinase-like ATPase, C-terminal domain"/>
    <property type="match status" value="1"/>
</dbReference>
<dbReference type="STRING" id="568860.SAMN05421811_112245"/>
<feature type="domain" description="Histidine kinase/HSP90-like ATPase" evidence="10">
    <location>
        <begin position="262"/>
        <end position="346"/>
    </location>
</feature>
<feature type="domain" description="Signal transduction histidine kinase subgroup 3 dimerisation and phosphoacceptor" evidence="11">
    <location>
        <begin position="159"/>
        <end position="223"/>
    </location>
</feature>
<evidence type="ECO:0000313" key="12">
    <source>
        <dbReference type="EMBL" id="SEU35383.1"/>
    </source>
</evidence>
<keyword evidence="9" id="KW-1133">Transmembrane helix</keyword>
<dbReference type="Gene3D" id="1.20.5.1930">
    <property type="match status" value="1"/>
</dbReference>
<evidence type="ECO:0000256" key="7">
    <source>
        <dbReference type="ARBA" id="ARBA00022840"/>
    </source>
</evidence>
<dbReference type="Pfam" id="PF02518">
    <property type="entry name" value="HATPase_c"/>
    <property type="match status" value="1"/>
</dbReference>
<keyword evidence="5" id="KW-0547">Nucleotide-binding</keyword>
<protein>
    <recommendedName>
        <fullName evidence="2">histidine kinase</fullName>
        <ecNumber evidence="2">2.7.13.3</ecNumber>
    </recommendedName>
</protein>
<reference evidence="12 13" key="1">
    <citation type="submission" date="2016-10" db="EMBL/GenBank/DDBJ databases">
        <authorList>
            <person name="de Groot N.N."/>
        </authorList>
    </citation>
    <scope>NUCLEOTIDE SEQUENCE [LARGE SCALE GENOMIC DNA]</scope>
    <source>
        <strain evidence="12 13">CGMCC 4.5598</strain>
    </source>
</reference>
<accession>A0A1I0L739</accession>
<evidence type="ECO:0000259" key="11">
    <source>
        <dbReference type="Pfam" id="PF07730"/>
    </source>
</evidence>
<dbReference type="GO" id="GO:0000155">
    <property type="term" value="F:phosphorelay sensor kinase activity"/>
    <property type="evidence" value="ECO:0007669"/>
    <property type="project" value="InterPro"/>
</dbReference>
<dbReference type="SUPFAM" id="SSF55874">
    <property type="entry name" value="ATPase domain of HSP90 chaperone/DNA topoisomerase II/histidine kinase"/>
    <property type="match status" value="1"/>
</dbReference>
<dbReference type="GO" id="GO:0046983">
    <property type="term" value="F:protein dimerization activity"/>
    <property type="evidence" value="ECO:0007669"/>
    <property type="project" value="InterPro"/>
</dbReference>
<keyword evidence="8" id="KW-0902">Two-component regulatory system</keyword>